<sequence length="31" mass="3369">MEIILAENHGFCYGVKRAVEMANEAANSDGK</sequence>
<evidence type="ECO:0000313" key="7">
    <source>
        <dbReference type="Proteomes" id="UP000018855"/>
    </source>
</evidence>
<dbReference type="AlphaFoldDB" id="W1V539"/>
<gene>
    <name evidence="6" type="ORF">Q619_VDC00147G0001</name>
</gene>
<dbReference type="Pfam" id="PF02401">
    <property type="entry name" value="LYTB"/>
    <property type="match status" value="1"/>
</dbReference>
<reference evidence="6 7" key="1">
    <citation type="submission" date="2013-12" db="EMBL/GenBank/DDBJ databases">
        <title>A Varibaculum cambriense genome reconstructed from a premature infant gut community with otherwise low bacterial novelty that shifts toward anaerobic metabolism during the third week of life.</title>
        <authorList>
            <person name="Brown C.T."/>
            <person name="Sharon I."/>
            <person name="Thomas B.C."/>
            <person name="Castelle C.J."/>
            <person name="Morowitz M.J."/>
            <person name="Banfield J.F."/>
        </authorList>
    </citation>
    <scope>NUCLEOTIDE SEQUENCE [LARGE SCALE GENOMIC DNA]</scope>
    <source>
        <strain evidence="7">DORA_11</strain>
    </source>
</reference>
<keyword evidence="3" id="KW-0479">Metal-binding</keyword>
<dbReference type="GO" id="GO:0046872">
    <property type="term" value="F:metal ion binding"/>
    <property type="evidence" value="ECO:0007669"/>
    <property type="project" value="UniProtKB-KW"/>
</dbReference>
<dbReference type="Proteomes" id="UP000018855">
    <property type="component" value="Unassembled WGS sequence"/>
</dbReference>
<dbReference type="GO" id="GO:0050992">
    <property type="term" value="P:dimethylallyl diphosphate biosynthetic process"/>
    <property type="evidence" value="ECO:0007669"/>
    <property type="project" value="InterPro"/>
</dbReference>
<organism evidence="6 7">
    <name type="scientific">Veillonella dispar DORA_11</name>
    <dbReference type="NCBI Taxonomy" id="1403949"/>
    <lineage>
        <taxon>Bacteria</taxon>
        <taxon>Bacillati</taxon>
        <taxon>Bacillota</taxon>
        <taxon>Negativicutes</taxon>
        <taxon>Veillonellales</taxon>
        <taxon>Veillonellaceae</taxon>
        <taxon>Veillonella</taxon>
    </lineage>
</organism>
<dbReference type="GO" id="GO:0019288">
    <property type="term" value="P:isopentenyl diphosphate biosynthetic process, methylerythritol 4-phosphate pathway"/>
    <property type="evidence" value="ECO:0007669"/>
    <property type="project" value="InterPro"/>
</dbReference>
<evidence type="ECO:0000256" key="5">
    <source>
        <dbReference type="ARBA" id="ARBA00023014"/>
    </source>
</evidence>
<evidence type="ECO:0000256" key="1">
    <source>
        <dbReference type="ARBA" id="ARBA00001966"/>
    </source>
</evidence>
<evidence type="ECO:0000256" key="2">
    <source>
        <dbReference type="ARBA" id="ARBA00022485"/>
    </source>
</evidence>
<comment type="caution">
    <text evidence="6">The sequence shown here is derived from an EMBL/GenBank/DDBJ whole genome shotgun (WGS) entry which is preliminary data.</text>
</comment>
<evidence type="ECO:0000256" key="3">
    <source>
        <dbReference type="ARBA" id="ARBA00022723"/>
    </source>
</evidence>
<comment type="cofactor">
    <cofactor evidence="1">
        <name>[4Fe-4S] cluster</name>
        <dbReference type="ChEBI" id="CHEBI:49883"/>
    </cofactor>
</comment>
<accession>W1V539</accession>
<keyword evidence="5" id="KW-0411">Iron-sulfur</keyword>
<dbReference type="EMBL" id="AZMJ01000147">
    <property type="protein sequence ID" value="ETJ01123.1"/>
    <property type="molecule type" value="Genomic_DNA"/>
</dbReference>
<protein>
    <recommendedName>
        <fullName evidence="8">4-hydroxy-3-methylbut-2-enyl diphosphate reductase</fullName>
    </recommendedName>
</protein>
<dbReference type="GO" id="GO:0051745">
    <property type="term" value="F:4-hydroxy-3-methylbut-2-enyl diphosphate reductase activity"/>
    <property type="evidence" value="ECO:0007669"/>
    <property type="project" value="InterPro"/>
</dbReference>
<keyword evidence="4" id="KW-0408">Iron</keyword>
<evidence type="ECO:0000313" key="6">
    <source>
        <dbReference type="EMBL" id="ETJ01123.1"/>
    </source>
</evidence>
<proteinExistence type="predicted"/>
<feature type="non-terminal residue" evidence="6">
    <location>
        <position position="31"/>
    </location>
</feature>
<name>W1V539_9FIRM</name>
<dbReference type="InterPro" id="IPR003451">
    <property type="entry name" value="LytB/IspH"/>
</dbReference>
<keyword evidence="2" id="KW-0004">4Fe-4S</keyword>
<evidence type="ECO:0000256" key="4">
    <source>
        <dbReference type="ARBA" id="ARBA00023004"/>
    </source>
</evidence>
<dbReference type="GO" id="GO:0051539">
    <property type="term" value="F:4 iron, 4 sulfur cluster binding"/>
    <property type="evidence" value="ECO:0007669"/>
    <property type="project" value="UniProtKB-KW"/>
</dbReference>
<evidence type="ECO:0008006" key="8">
    <source>
        <dbReference type="Google" id="ProtNLM"/>
    </source>
</evidence>